<evidence type="ECO:0000259" key="7">
    <source>
        <dbReference type="SMART" id="SM00180"/>
    </source>
</evidence>
<accession>A0A6J8AN83</accession>
<feature type="domain" description="Laminin EGF-like" evidence="7">
    <location>
        <begin position="131"/>
        <end position="170"/>
    </location>
</feature>
<keyword evidence="2 6" id="KW-0732">Signal</keyword>
<reference evidence="8 9" key="1">
    <citation type="submission" date="2020-06" db="EMBL/GenBank/DDBJ databases">
        <authorList>
            <person name="Li R."/>
            <person name="Bekaert M."/>
        </authorList>
    </citation>
    <scope>NUCLEOTIDE SEQUENCE [LARGE SCALE GENOMIC DNA]</scope>
    <source>
        <strain evidence="9">wild</strain>
    </source>
</reference>
<evidence type="ECO:0000313" key="8">
    <source>
        <dbReference type="EMBL" id="CAC5370840.1"/>
    </source>
</evidence>
<feature type="signal peptide" evidence="6">
    <location>
        <begin position="1"/>
        <end position="22"/>
    </location>
</feature>
<sequence length="423" mass="47014">MEFKTFFVKVTCLMFLSREILCLLNRKDPNVCEIYASGGDDISEAYTVECCLNYYEEDDICKPCRPGKFGRQCSETCIYGYFGIQCKGLCNCTQYEGCDPIEGCKCIDFTGKNCKYKCPEGYYGKNCVNVCHCLRGISCDSVTGSCLCPAGLTGPTCSTKCSGGLYGENCSFNCSCPTYSVCDSVSGNCSCSPGFTGETCAKRCPSDFFGQNCSQRCQCVNGLSCHPVHGTCRCQNGTHDCDEQNNSSRSSITIVIAVACSGGSLIIVCSIILTVCFFKRKHGQESVNSQAMRPLPGIYHYDEINPYDEIPLEDLPVASDISDIAPLQVRRLSLPHTNGQMNNRTRNEESRGYISLPNLRNDRTYFSPYNSLQSVIIHLRNNSTEQSLRRVDSEHSGYVHPYHALRLPFDHQKYTSFKKRDSV</sequence>
<keyword evidence="5" id="KW-0472">Membrane</keyword>
<dbReference type="InterPro" id="IPR042635">
    <property type="entry name" value="MEGF10/SREC1/2-like"/>
</dbReference>
<dbReference type="PRINTS" id="PR00011">
    <property type="entry name" value="EGFLAMININ"/>
</dbReference>
<keyword evidence="5" id="KW-1133">Transmembrane helix</keyword>
<gene>
    <name evidence="8" type="ORF">MCOR_9515</name>
</gene>
<protein>
    <submittedName>
        <fullName evidence="8">Multiple epidermal growth factor-like domains protein 11,Multiple epidermal growth factor-like domains protein 10,Multiple epidermal growth factor-like domains protein 6</fullName>
    </submittedName>
</protein>
<dbReference type="GO" id="GO:0005044">
    <property type="term" value="F:scavenger receptor activity"/>
    <property type="evidence" value="ECO:0007669"/>
    <property type="project" value="InterPro"/>
</dbReference>
<keyword evidence="1" id="KW-0245">EGF-like domain</keyword>
<evidence type="ECO:0000256" key="4">
    <source>
        <dbReference type="ARBA" id="ARBA00023157"/>
    </source>
</evidence>
<keyword evidence="9" id="KW-1185">Reference proteome</keyword>
<dbReference type="Proteomes" id="UP000507470">
    <property type="component" value="Unassembled WGS sequence"/>
</dbReference>
<evidence type="ECO:0000256" key="3">
    <source>
        <dbReference type="ARBA" id="ARBA00022737"/>
    </source>
</evidence>
<keyword evidence="3" id="KW-0677">Repeat</keyword>
<proteinExistence type="predicted"/>
<dbReference type="InterPro" id="IPR002049">
    <property type="entry name" value="LE_dom"/>
</dbReference>
<evidence type="ECO:0000256" key="1">
    <source>
        <dbReference type="ARBA" id="ARBA00022536"/>
    </source>
</evidence>
<keyword evidence="4" id="KW-1015">Disulfide bond</keyword>
<dbReference type="Gene3D" id="2.170.300.10">
    <property type="entry name" value="Tie2 ligand-binding domain superfamily"/>
    <property type="match status" value="2"/>
</dbReference>
<evidence type="ECO:0000256" key="6">
    <source>
        <dbReference type="SAM" id="SignalP"/>
    </source>
</evidence>
<evidence type="ECO:0000313" key="9">
    <source>
        <dbReference type="Proteomes" id="UP000507470"/>
    </source>
</evidence>
<evidence type="ECO:0000256" key="5">
    <source>
        <dbReference type="SAM" id="Phobius"/>
    </source>
</evidence>
<dbReference type="PANTHER" id="PTHR24043">
    <property type="entry name" value="SCAVENGER RECEPTOR CLASS F"/>
    <property type="match status" value="1"/>
</dbReference>
<name>A0A6J8AN83_MYTCO</name>
<keyword evidence="5" id="KW-0812">Transmembrane</keyword>
<dbReference type="FunFam" id="2.170.300.10:FF:000041">
    <property type="entry name" value="Tyrosine protein kinase receptor tie-1, putative"/>
    <property type="match status" value="1"/>
</dbReference>
<dbReference type="EMBL" id="CACVKT020001738">
    <property type="protein sequence ID" value="CAC5370840.1"/>
    <property type="molecule type" value="Genomic_DNA"/>
</dbReference>
<dbReference type="AlphaFoldDB" id="A0A6J8AN83"/>
<dbReference type="OrthoDB" id="6044108at2759"/>
<dbReference type="PANTHER" id="PTHR24043:SF8">
    <property type="entry name" value="EGF-LIKE DOMAIN-CONTAINING PROTEIN"/>
    <property type="match status" value="1"/>
</dbReference>
<feature type="transmembrane region" description="Helical" evidence="5">
    <location>
        <begin position="254"/>
        <end position="278"/>
    </location>
</feature>
<feature type="domain" description="Laminin EGF-like" evidence="7">
    <location>
        <begin position="174"/>
        <end position="213"/>
    </location>
</feature>
<dbReference type="SMART" id="SM00180">
    <property type="entry name" value="EGF_Lam"/>
    <property type="match status" value="2"/>
</dbReference>
<evidence type="ECO:0000256" key="2">
    <source>
        <dbReference type="ARBA" id="ARBA00022729"/>
    </source>
</evidence>
<feature type="chain" id="PRO_5026989138" evidence="6">
    <location>
        <begin position="23"/>
        <end position="423"/>
    </location>
</feature>
<organism evidence="8 9">
    <name type="scientific">Mytilus coruscus</name>
    <name type="common">Sea mussel</name>
    <dbReference type="NCBI Taxonomy" id="42192"/>
    <lineage>
        <taxon>Eukaryota</taxon>
        <taxon>Metazoa</taxon>
        <taxon>Spiralia</taxon>
        <taxon>Lophotrochozoa</taxon>
        <taxon>Mollusca</taxon>
        <taxon>Bivalvia</taxon>
        <taxon>Autobranchia</taxon>
        <taxon>Pteriomorphia</taxon>
        <taxon>Mytilida</taxon>
        <taxon>Mytiloidea</taxon>
        <taxon>Mytilidae</taxon>
        <taxon>Mytilinae</taxon>
        <taxon>Mytilus</taxon>
    </lineage>
</organism>